<gene>
    <name evidence="2" type="ORF">CVT63_03115</name>
</gene>
<dbReference type="Proteomes" id="UP000233654">
    <property type="component" value="Unassembled WGS sequence"/>
</dbReference>
<evidence type="ECO:0000313" key="2">
    <source>
        <dbReference type="EMBL" id="PKQ28361.1"/>
    </source>
</evidence>
<feature type="transmembrane region" description="Helical" evidence="1">
    <location>
        <begin position="246"/>
        <end position="275"/>
    </location>
</feature>
<keyword evidence="1" id="KW-0812">Transmembrane</keyword>
<dbReference type="EMBL" id="PHEX01000019">
    <property type="protein sequence ID" value="PKQ28361.1"/>
    <property type="molecule type" value="Genomic_DNA"/>
</dbReference>
<keyword evidence="1" id="KW-1133">Transmembrane helix</keyword>
<evidence type="ECO:0000256" key="1">
    <source>
        <dbReference type="SAM" id="Phobius"/>
    </source>
</evidence>
<organism evidence="2 3">
    <name type="scientific">Candidatus Anoxymicrobium japonicum</name>
    <dbReference type="NCBI Taxonomy" id="2013648"/>
    <lineage>
        <taxon>Bacteria</taxon>
        <taxon>Bacillati</taxon>
        <taxon>Actinomycetota</taxon>
        <taxon>Candidatus Geothermincolia</taxon>
        <taxon>Candidatus Geothermincolales</taxon>
        <taxon>Candidatus Anoxymicrobiaceae</taxon>
        <taxon>Candidatus Anoxymicrobium</taxon>
    </lineage>
</organism>
<keyword evidence="1" id="KW-0472">Membrane</keyword>
<dbReference type="AlphaFoldDB" id="A0A2N3G6M8"/>
<feature type="transmembrane region" description="Helical" evidence="1">
    <location>
        <begin position="173"/>
        <end position="194"/>
    </location>
</feature>
<comment type="caution">
    <text evidence="2">The sequence shown here is derived from an EMBL/GenBank/DDBJ whole genome shotgun (WGS) entry which is preliminary data.</text>
</comment>
<evidence type="ECO:0000313" key="3">
    <source>
        <dbReference type="Proteomes" id="UP000233654"/>
    </source>
</evidence>
<feature type="transmembrane region" description="Helical" evidence="1">
    <location>
        <begin position="206"/>
        <end position="226"/>
    </location>
</feature>
<feature type="transmembrane region" description="Helical" evidence="1">
    <location>
        <begin position="31"/>
        <end position="51"/>
    </location>
</feature>
<sequence>MPPLGFGAPEELEFGSLTRGETSHWRIDFKWVFGIATALLIFLALGAAGLYRGTGAGAAHQVLTPIIENATEVRHSVKENYQRLRSSARRDPDSNIYIPDIGATVSIKGDAISSLSLDELTERVILEIERRIYARGYRQSIPMASAQGAGEERAKAACVTILSKLNKSGHSALLMPIIIIGVLALAFGILFILFCMGWGKGVGTGLVFIMGAFPGSLLLRIGHQFFWRAGGSSTFKPASHQAFRTISSLSVSCFDIALAFGALVLMIGVIGATIARKTRRRIPPFTELRTQPEIEEETV</sequence>
<protein>
    <submittedName>
        <fullName evidence="2">Uncharacterized protein</fullName>
    </submittedName>
</protein>
<name>A0A2N3G6M8_9ACTN</name>
<reference evidence="2 3" key="1">
    <citation type="journal article" date="2017" name="ISME J.">
        <title>Potential for microbial H2 and metal transformations associated with novel bacteria and archaea in deep terrestrial subsurface sediments.</title>
        <authorList>
            <person name="Hernsdorf A.W."/>
            <person name="Amano Y."/>
            <person name="Miyakawa K."/>
            <person name="Ise K."/>
            <person name="Suzuki Y."/>
            <person name="Anantharaman K."/>
            <person name="Probst A."/>
            <person name="Burstein D."/>
            <person name="Thomas B.C."/>
            <person name="Banfield J.F."/>
        </authorList>
    </citation>
    <scope>NUCLEOTIDE SEQUENCE [LARGE SCALE GENOMIC DNA]</scope>
    <source>
        <strain evidence="2">HGW-Actinobacteria-3</strain>
    </source>
</reference>
<proteinExistence type="predicted"/>
<accession>A0A2N3G6M8</accession>